<evidence type="ECO:0000256" key="6">
    <source>
        <dbReference type="PROSITE-ProRule" id="PRU10141"/>
    </source>
</evidence>
<feature type="domain" description="Protein kinase" evidence="8">
    <location>
        <begin position="95"/>
        <end position="222"/>
    </location>
</feature>
<evidence type="ECO:0000259" key="8">
    <source>
        <dbReference type="PROSITE" id="PS50011"/>
    </source>
</evidence>
<dbReference type="AlphaFoldDB" id="A0A9J5YY84"/>
<dbReference type="GO" id="GO:0005634">
    <property type="term" value="C:nucleus"/>
    <property type="evidence" value="ECO:0007669"/>
    <property type="project" value="TreeGrafter"/>
</dbReference>
<dbReference type="FunFam" id="3.30.200.20:FF:000463">
    <property type="entry name" value="Serine/threonine-protein kinase AFC2"/>
    <property type="match status" value="1"/>
</dbReference>
<evidence type="ECO:0000256" key="5">
    <source>
        <dbReference type="ARBA" id="ARBA00022840"/>
    </source>
</evidence>
<keyword evidence="1" id="KW-0723">Serine/threonine-protein kinase</keyword>
<keyword evidence="3 6" id="KW-0547">Nucleotide-binding</keyword>
<dbReference type="SUPFAM" id="SSF56112">
    <property type="entry name" value="Protein kinase-like (PK-like)"/>
    <property type="match status" value="1"/>
</dbReference>
<dbReference type="Proteomes" id="UP000824120">
    <property type="component" value="Chromosome 5"/>
</dbReference>
<evidence type="ECO:0000256" key="4">
    <source>
        <dbReference type="ARBA" id="ARBA00022777"/>
    </source>
</evidence>
<dbReference type="InterPro" id="IPR011009">
    <property type="entry name" value="Kinase-like_dom_sf"/>
</dbReference>
<dbReference type="Pfam" id="PF00069">
    <property type="entry name" value="Pkinase"/>
    <property type="match status" value="1"/>
</dbReference>
<evidence type="ECO:0000256" key="2">
    <source>
        <dbReference type="ARBA" id="ARBA00022679"/>
    </source>
</evidence>
<dbReference type="PROSITE" id="PS00107">
    <property type="entry name" value="PROTEIN_KINASE_ATP"/>
    <property type="match status" value="1"/>
</dbReference>
<dbReference type="InterPro" id="IPR000719">
    <property type="entry name" value="Prot_kinase_dom"/>
</dbReference>
<keyword evidence="2" id="KW-0808">Transferase</keyword>
<organism evidence="9 10">
    <name type="scientific">Solanum commersonii</name>
    <name type="common">Commerson's wild potato</name>
    <name type="synonym">Commerson's nightshade</name>
    <dbReference type="NCBI Taxonomy" id="4109"/>
    <lineage>
        <taxon>Eukaryota</taxon>
        <taxon>Viridiplantae</taxon>
        <taxon>Streptophyta</taxon>
        <taxon>Embryophyta</taxon>
        <taxon>Tracheophyta</taxon>
        <taxon>Spermatophyta</taxon>
        <taxon>Magnoliopsida</taxon>
        <taxon>eudicotyledons</taxon>
        <taxon>Gunneridae</taxon>
        <taxon>Pentapetalae</taxon>
        <taxon>asterids</taxon>
        <taxon>lamiids</taxon>
        <taxon>Solanales</taxon>
        <taxon>Solanaceae</taxon>
        <taxon>Solanoideae</taxon>
        <taxon>Solaneae</taxon>
        <taxon>Solanum</taxon>
    </lineage>
</organism>
<dbReference type="PROSITE" id="PS50011">
    <property type="entry name" value="PROTEIN_KINASE_DOM"/>
    <property type="match status" value="1"/>
</dbReference>
<evidence type="ECO:0000256" key="3">
    <source>
        <dbReference type="ARBA" id="ARBA00022741"/>
    </source>
</evidence>
<dbReference type="OrthoDB" id="998354at2759"/>
<dbReference type="SMART" id="SM00220">
    <property type="entry name" value="S_TKc"/>
    <property type="match status" value="1"/>
</dbReference>
<dbReference type="PANTHER" id="PTHR45646">
    <property type="entry name" value="SERINE/THREONINE-PROTEIN KINASE DOA-RELATED"/>
    <property type="match status" value="1"/>
</dbReference>
<dbReference type="InterPro" id="IPR051175">
    <property type="entry name" value="CLK_kinases"/>
</dbReference>
<keyword evidence="10" id="KW-1185">Reference proteome</keyword>
<keyword evidence="4" id="KW-0418">Kinase</keyword>
<comment type="caution">
    <text evidence="9">The sequence shown here is derived from an EMBL/GenBank/DDBJ whole genome shotgun (WGS) entry which is preliminary data.</text>
</comment>
<dbReference type="EMBL" id="JACXVP010000005">
    <property type="protein sequence ID" value="KAG5604797.1"/>
    <property type="molecule type" value="Genomic_DNA"/>
</dbReference>
<dbReference type="Gene3D" id="3.30.200.20">
    <property type="entry name" value="Phosphorylase Kinase, domain 1"/>
    <property type="match status" value="1"/>
</dbReference>
<proteinExistence type="predicted"/>
<feature type="region of interest" description="Disordered" evidence="7">
    <location>
        <begin position="14"/>
        <end position="37"/>
    </location>
</feature>
<dbReference type="Gene3D" id="1.10.510.10">
    <property type="entry name" value="Transferase(Phosphotransferase) domain 1"/>
    <property type="match status" value="1"/>
</dbReference>
<sequence length="222" mass="26175">MEMDYVTEYPHSYMDRRPKKRPRLDWDPSHTPKAQSGIYYGQEVGNSSSYVHSRLLPDHDNLYVKGLAQKGSPPREDDKDGHYMFELGENLTTRYKILKKIGEGTFGQVLECWDREQKEFVAIKIIRSIKKYREAAMVEIDVLQLLGRYDRGGNRCVQLRNWFDYRNHICLVFEKLGPSLFDFLRKNSYRAFPVDLVREIGRQLLECVACVWSILLHFTFLV</sequence>
<dbReference type="PANTHER" id="PTHR45646:SF14">
    <property type="entry name" value="SERINE_THREONINE-PROTEIN KINASE AFC2-LIKE ISOFORM X1"/>
    <property type="match status" value="1"/>
</dbReference>
<evidence type="ECO:0000313" key="9">
    <source>
        <dbReference type="EMBL" id="KAG5604797.1"/>
    </source>
</evidence>
<keyword evidence="5 6" id="KW-0067">ATP-binding</keyword>
<accession>A0A9J5YY84</accession>
<dbReference type="InterPro" id="IPR017441">
    <property type="entry name" value="Protein_kinase_ATP_BS"/>
</dbReference>
<dbReference type="GO" id="GO:0005524">
    <property type="term" value="F:ATP binding"/>
    <property type="evidence" value="ECO:0007669"/>
    <property type="project" value="UniProtKB-UniRule"/>
</dbReference>
<evidence type="ECO:0000313" key="10">
    <source>
        <dbReference type="Proteomes" id="UP000824120"/>
    </source>
</evidence>
<feature type="binding site" evidence="6">
    <location>
        <position position="131"/>
    </location>
    <ligand>
        <name>ATP</name>
        <dbReference type="ChEBI" id="CHEBI:30616"/>
    </ligand>
</feature>
<name>A0A9J5YY84_SOLCO</name>
<protein>
    <recommendedName>
        <fullName evidence="8">Protein kinase domain-containing protein</fullName>
    </recommendedName>
</protein>
<reference evidence="9 10" key="1">
    <citation type="submission" date="2020-09" db="EMBL/GenBank/DDBJ databases">
        <title>De no assembly of potato wild relative species, Solanum commersonii.</title>
        <authorList>
            <person name="Cho K."/>
        </authorList>
    </citation>
    <scope>NUCLEOTIDE SEQUENCE [LARGE SCALE GENOMIC DNA]</scope>
    <source>
        <strain evidence="9">LZ3.2</strain>
        <tissue evidence="9">Leaf</tissue>
    </source>
</reference>
<evidence type="ECO:0000256" key="7">
    <source>
        <dbReference type="SAM" id="MobiDB-lite"/>
    </source>
</evidence>
<gene>
    <name evidence="9" type="ORF">H5410_026289</name>
</gene>
<dbReference type="GO" id="GO:0004674">
    <property type="term" value="F:protein serine/threonine kinase activity"/>
    <property type="evidence" value="ECO:0007669"/>
    <property type="project" value="UniProtKB-KW"/>
</dbReference>
<evidence type="ECO:0000256" key="1">
    <source>
        <dbReference type="ARBA" id="ARBA00022527"/>
    </source>
</evidence>